<evidence type="ECO:0000256" key="4">
    <source>
        <dbReference type="ARBA" id="ARBA00022490"/>
    </source>
</evidence>
<dbReference type="Pfam" id="PF15311">
    <property type="entry name" value="HYLS1_C"/>
    <property type="match status" value="1"/>
</dbReference>
<keyword evidence="7" id="KW-0966">Cell projection</keyword>
<dbReference type="GeneID" id="114469855"/>
<dbReference type="GO" id="GO:0097730">
    <property type="term" value="C:non-motile cilium"/>
    <property type="evidence" value="ECO:0007669"/>
    <property type="project" value="TreeGrafter"/>
</dbReference>
<evidence type="ECO:0000256" key="1">
    <source>
        <dbReference type="ARBA" id="ARBA00004114"/>
    </source>
</evidence>
<keyword evidence="4" id="KW-0963">Cytoplasm</keyword>
<dbReference type="InterPro" id="IPR027918">
    <property type="entry name" value="HYLS1_C_dom"/>
</dbReference>
<reference evidence="10" key="2">
    <citation type="submission" date="2025-08" db="UniProtKB">
        <authorList>
            <consortium name="Ensembl"/>
        </authorList>
    </citation>
    <scope>IDENTIFICATION</scope>
</reference>
<feature type="region of interest" description="Disordered" evidence="8">
    <location>
        <begin position="123"/>
        <end position="154"/>
    </location>
</feature>
<protein>
    <recommendedName>
        <fullName evidence="9">Centriolar and ciliogenesis-associated protein HYLS1 C-terminal domain-containing protein</fullName>
    </recommendedName>
</protein>
<proteinExistence type="inferred from homology"/>
<dbReference type="PANTHER" id="PTHR34174">
    <property type="entry name" value="HYDROLETHALUS SYNDROME PROTEIN 1"/>
    <property type="match status" value="1"/>
</dbReference>
<organism evidence="10 11">
    <name type="scientific">Gouania willdenowi</name>
    <name type="common">Blunt-snouted clingfish</name>
    <name type="synonym">Lepadogaster willdenowi</name>
    <dbReference type="NCBI Taxonomy" id="441366"/>
    <lineage>
        <taxon>Eukaryota</taxon>
        <taxon>Metazoa</taxon>
        <taxon>Chordata</taxon>
        <taxon>Craniata</taxon>
        <taxon>Vertebrata</taxon>
        <taxon>Euteleostomi</taxon>
        <taxon>Actinopterygii</taxon>
        <taxon>Neopterygii</taxon>
        <taxon>Teleostei</taxon>
        <taxon>Neoteleostei</taxon>
        <taxon>Acanthomorphata</taxon>
        <taxon>Ovalentaria</taxon>
        <taxon>Blenniimorphae</taxon>
        <taxon>Blenniiformes</taxon>
        <taxon>Gobiesocoidei</taxon>
        <taxon>Gobiesocidae</taxon>
        <taxon>Gobiesocinae</taxon>
        <taxon>Gouania</taxon>
    </lineage>
</organism>
<accession>A0A8C5GEY5</accession>
<feature type="region of interest" description="Disordered" evidence="8">
    <location>
        <begin position="197"/>
        <end position="220"/>
    </location>
</feature>
<evidence type="ECO:0000256" key="6">
    <source>
        <dbReference type="ARBA" id="ARBA00023212"/>
    </source>
</evidence>
<dbReference type="AlphaFoldDB" id="A0A8C5GEY5"/>
<dbReference type="InterPro" id="IPR052319">
    <property type="entry name" value="Centriolar_ciliogenesis_assoc"/>
</dbReference>
<dbReference type="GO" id="GO:0005814">
    <property type="term" value="C:centriole"/>
    <property type="evidence" value="ECO:0007669"/>
    <property type="project" value="UniProtKB-SubCell"/>
</dbReference>
<keyword evidence="5" id="KW-0970">Cilium biogenesis/degradation</keyword>
<evidence type="ECO:0000256" key="8">
    <source>
        <dbReference type="SAM" id="MobiDB-lite"/>
    </source>
</evidence>
<comment type="similarity">
    <text evidence="3">Belongs to the HYLS1 family.</text>
</comment>
<evidence type="ECO:0000256" key="5">
    <source>
        <dbReference type="ARBA" id="ARBA00022794"/>
    </source>
</evidence>
<feature type="domain" description="Centriolar and ciliogenesis-associated protein HYLS1 C-terminal" evidence="9">
    <location>
        <begin position="250"/>
        <end position="335"/>
    </location>
</feature>
<dbReference type="RefSeq" id="XP_028313530.1">
    <property type="nucleotide sequence ID" value="XM_028457729.1"/>
</dbReference>
<dbReference type="CTD" id="219844"/>
<evidence type="ECO:0000256" key="2">
    <source>
        <dbReference type="ARBA" id="ARBA00004138"/>
    </source>
</evidence>
<dbReference type="Ensembl" id="ENSGWIT00000031998.1">
    <property type="protein sequence ID" value="ENSGWIP00000029312.1"/>
    <property type="gene ID" value="ENSGWIG00000015301.1"/>
</dbReference>
<dbReference type="Proteomes" id="UP000694680">
    <property type="component" value="Chromosome 1"/>
</dbReference>
<gene>
    <name evidence="10" type="primary">hyls1</name>
</gene>
<name>A0A8C5GEY5_GOUWI</name>
<feature type="compositionally biased region" description="Polar residues" evidence="8">
    <location>
        <begin position="125"/>
        <end position="151"/>
    </location>
</feature>
<comment type="subcellular location">
    <subcellularLocation>
        <location evidence="2">Cell projection</location>
        <location evidence="2">Cilium</location>
    </subcellularLocation>
    <subcellularLocation>
        <location evidence="1">Cytoplasm</location>
        <location evidence="1">Cytoskeleton</location>
        <location evidence="1">Microtubule organizing center</location>
        <location evidence="1">Centrosome</location>
        <location evidence="1">Centriole</location>
    </subcellularLocation>
</comment>
<evidence type="ECO:0000313" key="11">
    <source>
        <dbReference type="Proteomes" id="UP000694680"/>
    </source>
</evidence>
<keyword evidence="6" id="KW-0206">Cytoskeleton</keyword>
<reference evidence="10" key="1">
    <citation type="submission" date="2020-06" db="EMBL/GenBank/DDBJ databases">
        <authorList>
            <consortium name="Wellcome Sanger Institute Data Sharing"/>
        </authorList>
    </citation>
    <scope>NUCLEOTIDE SEQUENCE [LARGE SCALE GENOMIC DNA]</scope>
</reference>
<dbReference type="OrthoDB" id="6343432at2759"/>
<feature type="region of interest" description="Disordered" evidence="8">
    <location>
        <begin position="46"/>
        <end position="67"/>
    </location>
</feature>
<evidence type="ECO:0000256" key="7">
    <source>
        <dbReference type="ARBA" id="ARBA00023273"/>
    </source>
</evidence>
<sequence>MVDNLDFTEEEIQEQLEILGYKNIPKHRLLEFKQDLDDLIQRGEWMSLASPSPPPSQITPTSQPDPPAYIKEKVSLSEAFFQHPSKDNDTWVPAVHQNTADRQHVHRDLYAQHSVAQRLHLPPGASSQLQVEPNVEETLNSTVSESHISSPDSRKHPFIKRKVLRKQNGQMFVCDESIYSEDSDAASCLEERLSDLQLSPSAQEDEDRTDLPLSQTSDSDGALSAFESYMRGMTRTLNHYDFRPKPKSFIRPIMNQQTIKKSDPVARYFQYKQLWDMFKCPGEADRRALRWEIKEQLAYQPPPPKPHKVLVPNTYIVPTEKKRSELRWEVRNTLANRIPPYKFRYPF</sequence>
<evidence type="ECO:0000313" key="10">
    <source>
        <dbReference type="Ensembl" id="ENSGWIP00000029312.1"/>
    </source>
</evidence>
<dbReference type="PANTHER" id="PTHR34174:SF1">
    <property type="entry name" value="CENTRIOLAR AND CILIOGENESIS-ASSOCIATED PROTEIN HYLS1"/>
    <property type="match status" value="1"/>
</dbReference>
<dbReference type="GO" id="GO:0060271">
    <property type="term" value="P:cilium assembly"/>
    <property type="evidence" value="ECO:0007669"/>
    <property type="project" value="TreeGrafter"/>
</dbReference>
<evidence type="ECO:0000256" key="3">
    <source>
        <dbReference type="ARBA" id="ARBA00010091"/>
    </source>
</evidence>
<feature type="compositionally biased region" description="Pro residues" evidence="8">
    <location>
        <begin position="51"/>
        <end position="67"/>
    </location>
</feature>
<keyword evidence="11" id="KW-1185">Reference proteome</keyword>
<reference evidence="10" key="3">
    <citation type="submission" date="2025-09" db="UniProtKB">
        <authorList>
            <consortium name="Ensembl"/>
        </authorList>
    </citation>
    <scope>IDENTIFICATION</scope>
</reference>
<evidence type="ECO:0000259" key="9">
    <source>
        <dbReference type="Pfam" id="PF15311"/>
    </source>
</evidence>